<dbReference type="STRING" id="281362.AT959_00755"/>
<keyword evidence="3" id="KW-1185">Reference proteome</keyword>
<reference evidence="2 3" key="1">
    <citation type="submission" date="2015-12" db="EMBL/GenBank/DDBJ databases">
        <title>Nitrous oxide reduction kinetics distinguish bacteria harboring typical versus atypical NosZ.</title>
        <authorList>
            <person name="Yoon S."/>
            <person name="Nissen S."/>
            <person name="Park D."/>
            <person name="Sanford R.A."/>
            <person name="Loeffler F.E."/>
        </authorList>
    </citation>
    <scope>NUCLEOTIDE SEQUENCE [LARGE SCALE GENOMIC DNA]</scope>
    <source>
        <strain evidence="2 3">ATCC BAA-841</strain>
    </source>
</reference>
<evidence type="ECO:0000313" key="2">
    <source>
        <dbReference type="EMBL" id="KXB32758.1"/>
    </source>
</evidence>
<sequence length="111" mass="12478">MKRYALATIAAVLASSAWAHGHPAPVDDSMPDAQRIRFCERVRDHALQAFYNRDKGRPMKLFEEDGSDGARITNLIIQRIYEEPQISSPKKAETFGRATCNEMMGNKLAPE</sequence>
<feature type="chain" id="PRO_5007459879" evidence="1">
    <location>
        <begin position="20"/>
        <end position="111"/>
    </location>
</feature>
<dbReference type="RefSeq" id="WP_066879443.1">
    <property type="nucleotide sequence ID" value="NZ_LODL01000002.1"/>
</dbReference>
<proteinExistence type="predicted"/>
<gene>
    <name evidence="2" type="ORF">AT959_00755</name>
</gene>
<feature type="signal peptide" evidence="1">
    <location>
        <begin position="1"/>
        <end position="19"/>
    </location>
</feature>
<comment type="caution">
    <text evidence="2">The sequence shown here is derived from an EMBL/GenBank/DDBJ whole genome shotgun (WGS) entry which is preliminary data.</text>
</comment>
<name>A0A133XP94_9RHOO</name>
<dbReference type="AlphaFoldDB" id="A0A133XP94"/>
<evidence type="ECO:0000313" key="3">
    <source>
        <dbReference type="Proteomes" id="UP000070186"/>
    </source>
</evidence>
<protein>
    <submittedName>
        <fullName evidence="2">Uncharacterized protein</fullName>
    </submittedName>
</protein>
<organism evidence="2 3">
    <name type="scientific">Dechloromonas denitrificans</name>
    <dbReference type="NCBI Taxonomy" id="281362"/>
    <lineage>
        <taxon>Bacteria</taxon>
        <taxon>Pseudomonadati</taxon>
        <taxon>Pseudomonadota</taxon>
        <taxon>Betaproteobacteria</taxon>
        <taxon>Rhodocyclales</taxon>
        <taxon>Azonexaceae</taxon>
        <taxon>Dechloromonas</taxon>
    </lineage>
</organism>
<dbReference type="EMBL" id="LODL01000002">
    <property type="protein sequence ID" value="KXB32758.1"/>
    <property type="molecule type" value="Genomic_DNA"/>
</dbReference>
<dbReference type="Proteomes" id="UP000070186">
    <property type="component" value="Unassembled WGS sequence"/>
</dbReference>
<keyword evidence="1" id="KW-0732">Signal</keyword>
<evidence type="ECO:0000256" key="1">
    <source>
        <dbReference type="SAM" id="SignalP"/>
    </source>
</evidence>
<accession>A0A133XP94</accession>